<comment type="caution">
    <text evidence="2">The sequence shown here is derived from an EMBL/GenBank/DDBJ whole genome shotgun (WGS) entry which is preliminary data.</text>
</comment>
<reference evidence="3" key="1">
    <citation type="journal article" date="2023" name="Commun. Biol.">
        <title>Genome analysis of Parmales, the sister group of diatoms, reveals the evolutionary specialization of diatoms from phago-mixotrophs to photoautotrophs.</title>
        <authorList>
            <person name="Ban H."/>
            <person name="Sato S."/>
            <person name="Yoshikawa S."/>
            <person name="Yamada K."/>
            <person name="Nakamura Y."/>
            <person name="Ichinomiya M."/>
            <person name="Sato N."/>
            <person name="Blanc-Mathieu R."/>
            <person name="Endo H."/>
            <person name="Kuwata A."/>
            <person name="Ogata H."/>
        </authorList>
    </citation>
    <scope>NUCLEOTIDE SEQUENCE [LARGE SCALE GENOMIC DNA]</scope>
    <source>
        <strain evidence="3">NIES 3700</strain>
    </source>
</reference>
<dbReference type="EMBL" id="BRXW01000104">
    <property type="protein sequence ID" value="GMI06760.1"/>
    <property type="molecule type" value="Genomic_DNA"/>
</dbReference>
<gene>
    <name evidence="2" type="ORF">TrLO_g8050</name>
</gene>
<protein>
    <submittedName>
        <fullName evidence="2">Uncharacterized protein</fullName>
    </submittedName>
</protein>
<dbReference type="OrthoDB" id="205578at2759"/>
<dbReference type="Proteomes" id="UP001165122">
    <property type="component" value="Unassembled WGS sequence"/>
</dbReference>
<feature type="region of interest" description="Disordered" evidence="1">
    <location>
        <begin position="1"/>
        <end position="47"/>
    </location>
</feature>
<feature type="compositionally biased region" description="Low complexity" evidence="1">
    <location>
        <begin position="31"/>
        <end position="47"/>
    </location>
</feature>
<keyword evidence="3" id="KW-1185">Reference proteome</keyword>
<proteinExistence type="predicted"/>
<accession>A0A9W7F812</accession>
<dbReference type="AlphaFoldDB" id="A0A9W7F812"/>
<evidence type="ECO:0000256" key="1">
    <source>
        <dbReference type="SAM" id="MobiDB-lite"/>
    </source>
</evidence>
<evidence type="ECO:0000313" key="3">
    <source>
        <dbReference type="Proteomes" id="UP001165122"/>
    </source>
</evidence>
<name>A0A9W7F812_9STRA</name>
<evidence type="ECO:0000313" key="2">
    <source>
        <dbReference type="EMBL" id="GMI06760.1"/>
    </source>
</evidence>
<organism evidence="2 3">
    <name type="scientific">Triparma laevis f. longispina</name>
    <dbReference type="NCBI Taxonomy" id="1714387"/>
    <lineage>
        <taxon>Eukaryota</taxon>
        <taxon>Sar</taxon>
        <taxon>Stramenopiles</taxon>
        <taxon>Ochrophyta</taxon>
        <taxon>Bolidophyceae</taxon>
        <taxon>Parmales</taxon>
        <taxon>Triparmaceae</taxon>
        <taxon>Triparma</taxon>
    </lineage>
</organism>
<sequence>MFNKIASAFGFLDTVAPPPPPPSTEYNWDDPTSGAQQPQAAGTPAGGFAVKKVLTESEIEAIKKREEEERIERELAITRKKAEIQRQLEVEAEARGQFAKKQKAEYNDRVVSSTTWVPCTIVGVHLDDGPDKPYYTIEFEREGEKIEKQTMSERVRRVVVKEVEKEEGVFVGENEVEVEGAKEKEES</sequence>